<name>A0A6C0HAU5_9ZZZZ</name>
<reference evidence="2" key="1">
    <citation type="journal article" date="2020" name="Nature">
        <title>Giant virus diversity and host interactions through global metagenomics.</title>
        <authorList>
            <person name="Schulz F."/>
            <person name="Roux S."/>
            <person name="Paez-Espino D."/>
            <person name="Jungbluth S."/>
            <person name="Walsh D.A."/>
            <person name="Denef V.J."/>
            <person name="McMahon K.D."/>
            <person name="Konstantinidis K.T."/>
            <person name="Eloe-Fadrosh E.A."/>
            <person name="Kyrpides N.C."/>
            <person name="Woyke T."/>
        </authorList>
    </citation>
    <scope>NUCLEOTIDE SEQUENCE</scope>
    <source>
        <strain evidence="2">GVMAG-M-3300023179-90</strain>
    </source>
</reference>
<protein>
    <submittedName>
        <fullName evidence="2">Uncharacterized protein</fullName>
    </submittedName>
</protein>
<evidence type="ECO:0000256" key="1">
    <source>
        <dbReference type="SAM" id="MobiDB-lite"/>
    </source>
</evidence>
<feature type="region of interest" description="Disordered" evidence="1">
    <location>
        <begin position="365"/>
        <end position="387"/>
    </location>
</feature>
<proteinExistence type="predicted"/>
<organism evidence="2">
    <name type="scientific">viral metagenome</name>
    <dbReference type="NCBI Taxonomy" id="1070528"/>
    <lineage>
        <taxon>unclassified sequences</taxon>
        <taxon>metagenomes</taxon>
        <taxon>organismal metagenomes</taxon>
    </lineage>
</organism>
<feature type="compositionally biased region" description="Acidic residues" evidence="1">
    <location>
        <begin position="368"/>
        <end position="379"/>
    </location>
</feature>
<evidence type="ECO:0000313" key="2">
    <source>
        <dbReference type="EMBL" id="QHT77732.1"/>
    </source>
</evidence>
<accession>A0A6C0HAU5</accession>
<dbReference type="EMBL" id="MN739921">
    <property type="protein sequence ID" value="QHT77732.1"/>
    <property type="molecule type" value="Genomic_DNA"/>
</dbReference>
<dbReference type="AlphaFoldDB" id="A0A6C0HAU5"/>
<sequence length="387" mass="45187">MENIHNPNDKFDFDKLLLTKPTAIAGGNYFIRFLLNDEHLYIQPPKCSLKQGIVKAGKRMYADLMFTNENDQFIRWMENLENYCQQYIYKNREQWFDGDIEMHDIENYFTSPLKIYKSGKYYIARINITTALGKSLVKIYDELENEIEIENINENMHVMTILEIQGIKCSARSFQIDIELKQMMVLKPVNLFEKCLFAPKKSIANEDGFVSAKMSISNDNEPVVDNKISEETPETRQPDITEGLTEMQQDELDERDTNIEDAASTVVETHINNDSEEIVTPSTEPLFSEEIPKKEIKRIDGLEEIEFNLAELPVEEIVQIKNKNEVYYEMYREARRKAKIARNLALSSYLEAKRIKNTYMLDNIKDSDDSDLDMDEILSNEEKDLEK</sequence>